<keyword evidence="8" id="KW-1185">Reference proteome</keyword>
<feature type="domain" description="Core-binding (CB)" evidence="6">
    <location>
        <begin position="76"/>
        <end position="158"/>
    </location>
</feature>
<comment type="caution">
    <text evidence="7">The sequence shown here is derived from an EMBL/GenBank/DDBJ whole genome shotgun (WGS) entry which is preliminary data.</text>
</comment>
<organism evidence="7 8">
    <name type="scientific">Vibrio penaeicida</name>
    <dbReference type="NCBI Taxonomy" id="104609"/>
    <lineage>
        <taxon>Bacteria</taxon>
        <taxon>Pseudomonadati</taxon>
        <taxon>Pseudomonadota</taxon>
        <taxon>Gammaproteobacteria</taxon>
        <taxon>Vibrionales</taxon>
        <taxon>Vibrionaceae</taxon>
        <taxon>Vibrio</taxon>
    </lineage>
</organism>
<evidence type="ECO:0000313" key="8">
    <source>
        <dbReference type="Proteomes" id="UP001156690"/>
    </source>
</evidence>
<dbReference type="RefSeq" id="WP_126607136.1">
    <property type="nucleotide sequence ID" value="NZ_AP025144.1"/>
</dbReference>
<keyword evidence="1" id="KW-0229">DNA integration</keyword>
<dbReference type="GO" id="GO:0006310">
    <property type="term" value="P:DNA recombination"/>
    <property type="evidence" value="ECO:0007669"/>
    <property type="project" value="UniProtKB-KW"/>
</dbReference>
<dbReference type="PROSITE" id="PS51900">
    <property type="entry name" value="CB"/>
    <property type="match status" value="1"/>
</dbReference>
<sequence>MASVIIEKRANKSGTVSYRARVQQIHQKKVVDRISKTFKTKTLAKNWAVKIQKEMEEKYERVRAGVYRPENELIEATVGDLIRMYLEHPRLSKDIGRTKYYVLNSLLNYEISSILASNLRYSDLVKHCEERYNEPTTPSPQTIYHDVTYLKSVMDTAKGVFKVNADTSYHDEAIPVLINQKLIGRSKVRDRRPTREELKLMEERLIKRSQHRAAKIPFGDILQISLLTAMRVSEITNLKWTDLDHQNKTIVIRNRKDPRQKQGNDSEIPLLGGAYEIIARQPKDPENPKLIFPYNSRSITAGWQRVRKELGIENLRYHDLRREAASRLAEMGLPINIVARITGHKNINILHNIYAKIDIKEFGREGYAKYLKEENIQQPESEKPQS</sequence>
<evidence type="ECO:0000259" key="6">
    <source>
        <dbReference type="PROSITE" id="PS51900"/>
    </source>
</evidence>
<evidence type="ECO:0000256" key="4">
    <source>
        <dbReference type="PROSITE-ProRule" id="PRU01248"/>
    </source>
</evidence>
<name>A0AAV5NVZ6_9VIBR</name>
<dbReference type="EMBL" id="BSNX01000056">
    <property type="protein sequence ID" value="GLQ74442.1"/>
    <property type="molecule type" value="Genomic_DNA"/>
</dbReference>
<feature type="domain" description="Tyr recombinase" evidence="5">
    <location>
        <begin position="188"/>
        <end position="368"/>
    </location>
</feature>
<dbReference type="InterPro" id="IPR050090">
    <property type="entry name" value="Tyrosine_recombinase_XerCD"/>
</dbReference>
<dbReference type="InterPro" id="IPR011010">
    <property type="entry name" value="DNA_brk_join_enz"/>
</dbReference>
<evidence type="ECO:0000313" key="7">
    <source>
        <dbReference type="EMBL" id="GLQ74442.1"/>
    </source>
</evidence>
<evidence type="ECO:0000256" key="2">
    <source>
        <dbReference type="ARBA" id="ARBA00023125"/>
    </source>
</evidence>
<keyword evidence="3" id="KW-0233">DNA recombination</keyword>
<dbReference type="SUPFAM" id="SSF56349">
    <property type="entry name" value="DNA breaking-rejoining enzymes"/>
    <property type="match status" value="1"/>
</dbReference>
<accession>A0AAV5NVZ6</accession>
<dbReference type="GO" id="GO:0003677">
    <property type="term" value="F:DNA binding"/>
    <property type="evidence" value="ECO:0007669"/>
    <property type="project" value="UniProtKB-UniRule"/>
</dbReference>
<dbReference type="Gene3D" id="1.10.443.10">
    <property type="entry name" value="Intergrase catalytic core"/>
    <property type="match status" value="1"/>
</dbReference>
<dbReference type="Pfam" id="PF00589">
    <property type="entry name" value="Phage_integrase"/>
    <property type="match status" value="1"/>
</dbReference>
<dbReference type="InterPro" id="IPR013762">
    <property type="entry name" value="Integrase-like_cat_sf"/>
</dbReference>
<protein>
    <submittedName>
        <fullName evidence="7">Integrase</fullName>
    </submittedName>
</protein>
<dbReference type="CDD" id="cd00796">
    <property type="entry name" value="INT_Rci_Hp1_C"/>
    <property type="match status" value="1"/>
</dbReference>
<evidence type="ECO:0000259" key="5">
    <source>
        <dbReference type="PROSITE" id="PS51898"/>
    </source>
</evidence>
<reference evidence="8" key="1">
    <citation type="journal article" date="2019" name="Int. J. Syst. Evol. Microbiol.">
        <title>The Global Catalogue of Microorganisms (GCM) 10K type strain sequencing project: providing services to taxonomists for standard genome sequencing and annotation.</title>
        <authorList>
            <consortium name="The Broad Institute Genomics Platform"/>
            <consortium name="The Broad Institute Genome Sequencing Center for Infectious Disease"/>
            <person name="Wu L."/>
            <person name="Ma J."/>
        </authorList>
    </citation>
    <scope>NUCLEOTIDE SEQUENCE [LARGE SCALE GENOMIC DNA]</scope>
    <source>
        <strain evidence="8">NBRC 15640</strain>
    </source>
</reference>
<evidence type="ECO:0000256" key="1">
    <source>
        <dbReference type="ARBA" id="ARBA00022908"/>
    </source>
</evidence>
<gene>
    <name evidence="7" type="ORF">GCM10007932_38030</name>
</gene>
<dbReference type="PROSITE" id="PS51898">
    <property type="entry name" value="TYR_RECOMBINASE"/>
    <property type="match status" value="1"/>
</dbReference>
<proteinExistence type="predicted"/>
<dbReference type="PANTHER" id="PTHR30349">
    <property type="entry name" value="PHAGE INTEGRASE-RELATED"/>
    <property type="match status" value="1"/>
</dbReference>
<dbReference type="PANTHER" id="PTHR30349:SF94">
    <property type="entry name" value="INTEGRASE_RECOMBINASE HI_1414-RELATED"/>
    <property type="match status" value="1"/>
</dbReference>
<keyword evidence="2 4" id="KW-0238">DNA-binding</keyword>
<dbReference type="InterPro" id="IPR044068">
    <property type="entry name" value="CB"/>
</dbReference>
<dbReference type="InterPro" id="IPR002104">
    <property type="entry name" value="Integrase_catalytic"/>
</dbReference>
<dbReference type="GO" id="GO:0015074">
    <property type="term" value="P:DNA integration"/>
    <property type="evidence" value="ECO:0007669"/>
    <property type="project" value="UniProtKB-KW"/>
</dbReference>
<evidence type="ECO:0000256" key="3">
    <source>
        <dbReference type="ARBA" id="ARBA00023172"/>
    </source>
</evidence>
<dbReference type="Proteomes" id="UP001156690">
    <property type="component" value="Unassembled WGS sequence"/>
</dbReference>
<dbReference type="AlphaFoldDB" id="A0AAV5NVZ6"/>